<feature type="transmembrane region" description="Helical" evidence="9">
    <location>
        <begin position="146"/>
        <end position="163"/>
    </location>
</feature>
<evidence type="ECO:0000259" key="10">
    <source>
        <dbReference type="SMART" id="SM00387"/>
    </source>
</evidence>
<keyword evidence="3" id="KW-0597">Phosphoprotein</keyword>
<keyword evidence="8" id="KW-0902">Two-component regulatory system</keyword>
<dbReference type="GO" id="GO:0046983">
    <property type="term" value="F:protein dimerization activity"/>
    <property type="evidence" value="ECO:0007669"/>
    <property type="project" value="InterPro"/>
</dbReference>
<dbReference type="PANTHER" id="PTHR24421:SF10">
    <property type="entry name" value="NITRATE_NITRITE SENSOR PROTEIN NARQ"/>
    <property type="match status" value="1"/>
</dbReference>
<keyword evidence="9" id="KW-0472">Membrane</keyword>
<keyword evidence="9" id="KW-0812">Transmembrane</keyword>
<evidence type="ECO:0000256" key="7">
    <source>
        <dbReference type="ARBA" id="ARBA00022840"/>
    </source>
</evidence>
<evidence type="ECO:0000313" key="11">
    <source>
        <dbReference type="EMBL" id="MBG6088958.1"/>
    </source>
</evidence>
<keyword evidence="7" id="KW-0067">ATP-binding</keyword>
<dbReference type="EC" id="2.7.13.3" evidence="2"/>
<feature type="transmembrane region" description="Helical" evidence="9">
    <location>
        <begin position="112"/>
        <end position="134"/>
    </location>
</feature>
<evidence type="ECO:0000313" key="12">
    <source>
        <dbReference type="Proteomes" id="UP000614047"/>
    </source>
</evidence>
<protein>
    <recommendedName>
        <fullName evidence="2">histidine kinase</fullName>
        <ecNumber evidence="2">2.7.13.3</ecNumber>
    </recommendedName>
</protein>
<keyword evidence="4" id="KW-0808">Transferase</keyword>
<evidence type="ECO:0000256" key="5">
    <source>
        <dbReference type="ARBA" id="ARBA00022741"/>
    </source>
</evidence>
<keyword evidence="6 11" id="KW-0418">Kinase</keyword>
<dbReference type="SUPFAM" id="SSF55874">
    <property type="entry name" value="ATPase domain of HSP90 chaperone/DNA topoisomerase II/histidine kinase"/>
    <property type="match status" value="1"/>
</dbReference>
<dbReference type="Pfam" id="PF23539">
    <property type="entry name" value="DUF7134"/>
    <property type="match status" value="1"/>
</dbReference>
<dbReference type="GO" id="GO:0016020">
    <property type="term" value="C:membrane"/>
    <property type="evidence" value="ECO:0007669"/>
    <property type="project" value="InterPro"/>
</dbReference>
<organism evidence="11 12">
    <name type="scientific">Actinomadura viridis</name>
    <dbReference type="NCBI Taxonomy" id="58110"/>
    <lineage>
        <taxon>Bacteria</taxon>
        <taxon>Bacillati</taxon>
        <taxon>Actinomycetota</taxon>
        <taxon>Actinomycetes</taxon>
        <taxon>Streptosporangiales</taxon>
        <taxon>Thermomonosporaceae</taxon>
        <taxon>Actinomadura</taxon>
    </lineage>
</organism>
<keyword evidence="9" id="KW-1133">Transmembrane helix</keyword>
<gene>
    <name evidence="11" type="ORF">IW256_003071</name>
</gene>
<dbReference type="InterPro" id="IPR055558">
    <property type="entry name" value="DUF7134"/>
</dbReference>
<dbReference type="CDD" id="cd16917">
    <property type="entry name" value="HATPase_UhpB-NarQ-NarX-like"/>
    <property type="match status" value="1"/>
</dbReference>
<comment type="caution">
    <text evidence="11">The sequence shown here is derived from an EMBL/GenBank/DDBJ whole genome shotgun (WGS) entry which is preliminary data.</text>
</comment>
<dbReference type="Gene3D" id="1.20.5.1930">
    <property type="match status" value="1"/>
</dbReference>
<accession>A0A931DLR9</accession>
<evidence type="ECO:0000256" key="9">
    <source>
        <dbReference type="SAM" id="Phobius"/>
    </source>
</evidence>
<sequence>MDDPEPRTLAAHQWLSRRRLIGLDVAAAVAYTLLMLLIVGRRDGGVAAPPLELLVVLLTGLPPAVRRLWPVWVFALVLAMSVLGIALRLPGDFFGAAAFSLYPVALSQPRRSWLPTTLIGALSGTVLLLGLVAGPRGQGVDTYGNALLGLALMGVSWTIGRAVRERRATAAHAVRQLAGRAVTEERLRIAREMHDVVAHSMSLIAVKAGVAVHVAEARPQEALDALRVIEDTSRSALAEMRHLLGVLRTGAADPADAAPAPVPGLTGLPRLVDAAGMAGVHVDLRISVDELPEGIALAVHRIVQEALTNIVKHAAPARGRVVVEQDAREVRVEVTDDGPGVRVLPGAASGHGLIGMRERAMMYGGDLTAGPRPEGGFAVSARLPCDRSDP</sequence>
<dbReference type="Proteomes" id="UP000614047">
    <property type="component" value="Unassembled WGS sequence"/>
</dbReference>
<dbReference type="RefSeq" id="WP_197011618.1">
    <property type="nucleotide sequence ID" value="NZ_BAABES010000026.1"/>
</dbReference>
<name>A0A931DLR9_9ACTN</name>
<reference evidence="11" key="1">
    <citation type="submission" date="2020-11" db="EMBL/GenBank/DDBJ databases">
        <title>Sequencing the genomes of 1000 actinobacteria strains.</title>
        <authorList>
            <person name="Klenk H.-P."/>
        </authorList>
    </citation>
    <scope>NUCLEOTIDE SEQUENCE</scope>
    <source>
        <strain evidence="11">DSM 43175</strain>
    </source>
</reference>
<dbReference type="Pfam" id="PF02518">
    <property type="entry name" value="HATPase_c"/>
    <property type="match status" value="1"/>
</dbReference>
<keyword evidence="5" id="KW-0547">Nucleotide-binding</keyword>
<dbReference type="InterPro" id="IPR011712">
    <property type="entry name" value="Sig_transdc_His_kin_sub3_dim/P"/>
</dbReference>
<dbReference type="InterPro" id="IPR003594">
    <property type="entry name" value="HATPase_dom"/>
</dbReference>
<proteinExistence type="predicted"/>
<feature type="transmembrane region" description="Helical" evidence="9">
    <location>
        <begin position="20"/>
        <end position="39"/>
    </location>
</feature>
<dbReference type="InterPro" id="IPR036890">
    <property type="entry name" value="HATPase_C_sf"/>
</dbReference>
<dbReference type="EMBL" id="JADOUA010000001">
    <property type="protein sequence ID" value="MBG6088958.1"/>
    <property type="molecule type" value="Genomic_DNA"/>
</dbReference>
<feature type="transmembrane region" description="Helical" evidence="9">
    <location>
        <begin position="71"/>
        <end position="91"/>
    </location>
</feature>
<dbReference type="AlphaFoldDB" id="A0A931DLR9"/>
<dbReference type="SMART" id="SM00387">
    <property type="entry name" value="HATPase_c"/>
    <property type="match status" value="1"/>
</dbReference>
<dbReference type="GO" id="GO:0000155">
    <property type="term" value="F:phosphorelay sensor kinase activity"/>
    <property type="evidence" value="ECO:0007669"/>
    <property type="project" value="InterPro"/>
</dbReference>
<dbReference type="GO" id="GO:0005524">
    <property type="term" value="F:ATP binding"/>
    <property type="evidence" value="ECO:0007669"/>
    <property type="project" value="UniProtKB-KW"/>
</dbReference>
<comment type="catalytic activity">
    <reaction evidence="1">
        <text>ATP + protein L-histidine = ADP + protein N-phospho-L-histidine.</text>
        <dbReference type="EC" id="2.7.13.3"/>
    </reaction>
</comment>
<evidence type="ECO:0000256" key="8">
    <source>
        <dbReference type="ARBA" id="ARBA00023012"/>
    </source>
</evidence>
<evidence type="ECO:0000256" key="4">
    <source>
        <dbReference type="ARBA" id="ARBA00022679"/>
    </source>
</evidence>
<evidence type="ECO:0000256" key="6">
    <source>
        <dbReference type="ARBA" id="ARBA00022777"/>
    </source>
</evidence>
<evidence type="ECO:0000256" key="1">
    <source>
        <dbReference type="ARBA" id="ARBA00000085"/>
    </source>
</evidence>
<keyword evidence="12" id="KW-1185">Reference proteome</keyword>
<evidence type="ECO:0000256" key="3">
    <source>
        <dbReference type="ARBA" id="ARBA00022553"/>
    </source>
</evidence>
<feature type="domain" description="Histidine kinase/HSP90-like ATPase" evidence="10">
    <location>
        <begin position="294"/>
        <end position="387"/>
    </location>
</feature>
<dbReference type="Gene3D" id="3.30.565.10">
    <property type="entry name" value="Histidine kinase-like ATPase, C-terminal domain"/>
    <property type="match status" value="1"/>
</dbReference>
<dbReference type="InterPro" id="IPR050482">
    <property type="entry name" value="Sensor_HK_TwoCompSys"/>
</dbReference>
<dbReference type="PANTHER" id="PTHR24421">
    <property type="entry name" value="NITRATE/NITRITE SENSOR PROTEIN NARX-RELATED"/>
    <property type="match status" value="1"/>
</dbReference>
<evidence type="ECO:0000256" key="2">
    <source>
        <dbReference type="ARBA" id="ARBA00012438"/>
    </source>
</evidence>
<dbReference type="Pfam" id="PF07730">
    <property type="entry name" value="HisKA_3"/>
    <property type="match status" value="1"/>
</dbReference>